<name>A0ABN2GA99_9ACTN</name>
<protein>
    <submittedName>
        <fullName evidence="1">Uncharacterized protein</fullName>
    </submittedName>
</protein>
<comment type="caution">
    <text evidence="1">The sequence shown here is derived from an EMBL/GenBank/DDBJ whole genome shotgun (WGS) entry which is preliminary data.</text>
</comment>
<dbReference type="Proteomes" id="UP001500618">
    <property type="component" value="Unassembled WGS sequence"/>
</dbReference>
<reference evidence="1 2" key="1">
    <citation type="journal article" date="2019" name="Int. J. Syst. Evol. Microbiol.">
        <title>The Global Catalogue of Microorganisms (GCM) 10K type strain sequencing project: providing services to taxonomists for standard genome sequencing and annotation.</title>
        <authorList>
            <consortium name="The Broad Institute Genomics Platform"/>
            <consortium name="The Broad Institute Genome Sequencing Center for Infectious Disease"/>
            <person name="Wu L."/>
            <person name="Ma J."/>
        </authorList>
    </citation>
    <scope>NUCLEOTIDE SEQUENCE [LARGE SCALE GENOMIC DNA]</scope>
    <source>
        <strain evidence="1 2">JCM 14718</strain>
    </source>
</reference>
<evidence type="ECO:0000313" key="1">
    <source>
        <dbReference type="EMBL" id="GAA1667844.1"/>
    </source>
</evidence>
<gene>
    <name evidence="1" type="ORF">GCM10009765_16510</name>
</gene>
<organism evidence="1 2">
    <name type="scientific">Fodinicola feengrottensis</name>
    <dbReference type="NCBI Taxonomy" id="435914"/>
    <lineage>
        <taxon>Bacteria</taxon>
        <taxon>Bacillati</taxon>
        <taxon>Actinomycetota</taxon>
        <taxon>Actinomycetes</taxon>
        <taxon>Mycobacteriales</taxon>
        <taxon>Fodinicola</taxon>
    </lineage>
</organism>
<keyword evidence="2" id="KW-1185">Reference proteome</keyword>
<sequence length="401" mass="40359">MQPFDKHTANVGQLEQCGSDLVNQSAQAILTGTATRTAYAPAIANWDGLCAPELTAAQNPVQNSSQEAQSALAWGAVVTQYWAAQVRDFNAEVDRITAGLNGQGPSYGATGTGGQPATATQVNDAKNAATGAAKQKWWTAYNSYITDGGTKAASMLKQGPTDANVAEAQRVGALPGMQFAPWTYWLASLQGMYTIGAGPLGSVPWWVGTSMRPIGPTAGWLSKVQWGRFAPRGPDGRFIAIADAGFWAPAKGANWIAKPGMSGLRGGLLTGAKWAGRAGNVLAVGTAALDQWSRDSGRTDLSTDEKVGRAATRGAIGGGGAIAGAIGGAEAGAAIGTLVGGPVGTVVGGFVGGMVGGIIGGGVGNAVADHVVAPVGHAIGKGLDAIGDAGKSVGHFFGSLF</sequence>
<dbReference type="EMBL" id="BAAANY010000006">
    <property type="protein sequence ID" value="GAA1667844.1"/>
    <property type="molecule type" value="Genomic_DNA"/>
</dbReference>
<accession>A0ABN2GA99</accession>
<dbReference type="RefSeq" id="WP_163573216.1">
    <property type="nucleotide sequence ID" value="NZ_BAAANY010000006.1"/>
</dbReference>
<evidence type="ECO:0000313" key="2">
    <source>
        <dbReference type="Proteomes" id="UP001500618"/>
    </source>
</evidence>
<proteinExistence type="predicted"/>